<evidence type="ECO:0000313" key="2">
    <source>
        <dbReference type="Proteomes" id="UP000008237"/>
    </source>
</evidence>
<gene>
    <name evidence="1" type="ORF">EAI_11408</name>
</gene>
<organism evidence="2">
    <name type="scientific">Harpegnathos saltator</name>
    <name type="common">Jerdon's jumping ant</name>
    <dbReference type="NCBI Taxonomy" id="610380"/>
    <lineage>
        <taxon>Eukaryota</taxon>
        <taxon>Metazoa</taxon>
        <taxon>Ecdysozoa</taxon>
        <taxon>Arthropoda</taxon>
        <taxon>Hexapoda</taxon>
        <taxon>Insecta</taxon>
        <taxon>Pterygota</taxon>
        <taxon>Neoptera</taxon>
        <taxon>Endopterygota</taxon>
        <taxon>Hymenoptera</taxon>
        <taxon>Apocrita</taxon>
        <taxon>Aculeata</taxon>
        <taxon>Formicoidea</taxon>
        <taxon>Formicidae</taxon>
        <taxon>Ponerinae</taxon>
        <taxon>Ponerini</taxon>
        <taxon>Harpegnathos</taxon>
    </lineage>
</organism>
<dbReference type="AlphaFoldDB" id="E2BF13"/>
<feature type="non-terminal residue" evidence="1">
    <location>
        <position position="100"/>
    </location>
</feature>
<name>E2BF13_HARSA</name>
<dbReference type="InParanoid" id="E2BF13"/>
<dbReference type="OrthoDB" id="7545861at2759"/>
<proteinExistence type="predicted"/>
<dbReference type="PANTHER" id="PTHR47326:SF1">
    <property type="entry name" value="HTH PSQ-TYPE DOMAIN-CONTAINING PROTEIN"/>
    <property type="match status" value="1"/>
</dbReference>
<reference evidence="1 2" key="1">
    <citation type="journal article" date="2010" name="Science">
        <title>Genomic comparison of the ants Camponotus floridanus and Harpegnathos saltator.</title>
        <authorList>
            <person name="Bonasio R."/>
            <person name="Zhang G."/>
            <person name="Ye C."/>
            <person name="Mutti N.S."/>
            <person name="Fang X."/>
            <person name="Qin N."/>
            <person name="Donahue G."/>
            <person name="Yang P."/>
            <person name="Li Q."/>
            <person name="Li C."/>
            <person name="Zhang P."/>
            <person name="Huang Z."/>
            <person name="Berger S.L."/>
            <person name="Reinberg D."/>
            <person name="Wang J."/>
            <person name="Liebig J."/>
        </authorList>
    </citation>
    <scope>NUCLEOTIDE SEQUENCE [LARGE SCALE GENOMIC DNA]</scope>
    <source>
        <strain evidence="1 2">R22 G/1</strain>
    </source>
</reference>
<dbReference type="PANTHER" id="PTHR47326">
    <property type="entry name" value="TRANSPOSABLE ELEMENT TC3 TRANSPOSASE-LIKE PROTEIN"/>
    <property type="match status" value="1"/>
</dbReference>
<feature type="non-terminal residue" evidence="1">
    <location>
        <position position="1"/>
    </location>
</feature>
<evidence type="ECO:0000313" key="1">
    <source>
        <dbReference type="EMBL" id="EFN85717.1"/>
    </source>
</evidence>
<evidence type="ECO:0008006" key="3">
    <source>
        <dbReference type="Google" id="ProtNLM"/>
    </source>
</evidence>
<dbReference type="EMBL" id="GL447905">
    <property type="protein sequence ID" value="EFN85717.1"/>
    <property type="molecule type" value="Genomic_DNA"/>
</dbReference>
<dbReference type="Proteomes" id="UP000008237">
    <property type="component" value="Unassembled WGS sequence"/>
</dbReference>
<protein>
    <recommendedName>
        <fullName evidence="3">Histone-lysine N-methyltransferase SETMAR</fullName>
    </recommendedName>
</protein>
<sequence>LGVRAVVGMDPHLSTRIIEQRYGVPKSTANRVLRYSKFHPYHIRLTQSLEDGDYPRRLEFCRWAHNQMRRDSFYFDRVLFSNEAKFDNMEGVNLHNAHYY</sequence>
<keyword evidence="2" id="KW-1185">Reference proteome</keyword>
<accession>E2BF13</accession>